<proteinExistence type="predicted"/>
<comment type="caution">
    <text evidence="1">The sequence shown here is derived from an EMBL/GenBank/DDBJ whole genome shotgun (WGS) entry which is preliminary data.</text>
</comment>
<name>A0A565CKG0_9BRAS</name>
<sequence>MMVPGHNSVTSRLLKSWAGNPYSKCALCYIFGDHPTEKFDDTTIQSFDDVIKHLIKHLKSEYHKNLELSSEKEA</sequence>
<keyword evidence="2" id="KW-1185">Reference proteome</keyword>
<protein>
    <submittedName>
        <fullName evidence="1">Uncharacterized protein</fullName>
    </submittedName>
</protein>
<dbReference type="Proteomes" id="UP000489600">
    <property type="component" value="Unassembled WGS sequence"/>
</dbReference>
<evidence type="ECO:0000313" key="1">
    <source>
        <dbReference type="EMBL" id="VVB14218.1"/>
    </source>
</evidence>
<dbReference type="EMBL" id="CABITT030000008">
    <property type="protein sequence ID" value="VVB14218.1"/>
    <property type="molecule type" value="Genomic_DNA"/>
</dbReference>
<organism evidence="1 2">
    <name type="scientific">Arabis nemorensis</name>
    <dbReference type="NCBI Taxonomy" id="586526"/>
    <lineage>
        <taxon>Eukaryota</taxon>
        <taxon>Viridiplantae</taxon>
        <taxon>Streptophyta</taxon>
        <taxon>Embryophyta</taxon>
        <taxon>Tracheophyta</taxon>
        <taxon>Spermatophyta</taxon>
        <taxon>Magnoliopsida</taxon>
        <taxon>eudicotyledons</taxon>
        <taxon>Gunneridae</taxon>
        <taxon>Pentapetalae</taxon>
        <taxon>rosids</taxon>
        <taxon>malvids</taxon>
        <taxon>Brassicales</taxon>
        <taxon>Brassicaceae</taxon>
        <taxon>Arabideae</taxon>
        <taxon>Arabis</taxon>
    </lineage>
</organism>
<dbReference type="AlphaFoldDB" id="A0A565CKG0"/>
<accession>A0A565CKG0</accession>
<gene>
    <name evidence="1" type="ORF">ANE_LOCUS24662</name>
</gene>
<reference evidence="1" key="1">
    <citation type="submission" date="2019-07" db="EMBL/GenBank/DDBJ databases">
        <authorList>
            <person name="Dittberner H."/>
        </authorList>
    </citation>
    <scope>NUCLEOTIDE SEQUENCE [LARGE SCALE GENOMIC DNA]</scope>
</reference>
<evidence type="ECO:0000313" key="2">
    <source>
        <dbReference type="Proteomes" id="UP000489600"/>
    </source>
</evidence>